<proteinExistence type="predicted"/>
<gene>
    <name evidence="2" type="ORF">EHO65_08860</name>
</gene>
<sequence>MRLQAMSEIISQYAEKFSVVHSNSGGNHFFNGLLSSKLALENLQSIPPLSEDIINFLRKYSIATVQVDSMMVSPDTVSQLNRDFKALKDKIAVLDSLLQSLIVKDGATTAFIKLYELNSLEELENLISSLRKIIFLPLANLEGDLVLSGFDVGSKYFNILITAALTFTFFTNMIRESFDLYVHGYQKVKITEKLIETYAFSELVIKELQEKTREEYNKDLAKSSEKLYDNLSDAEKEKISNKNEFINNTKFALDELAKLMDKGLEIHHSIEASPEAKANFPDFSAAKQLIESQKLLDKRD</sequence>
<evidence type="ECO:0000256" key="1">
    <source>
        <dbReference type="SAM" id="Coils"/>
    </source>
</evidence>
<name>A0A4R9H7A7_9LEPT</name>
<evidence type="ECO:0000313" key="3">
    <source>
        <dbReference type="Proteomes" id="UP000298097"/>
    </source>
</evidence>
<dbReference type="EMBL" id="RQEY01000012">
    <property type="protein sequence ID" value="TGK41519.1"/>
    <property type="molecule type" value="Genomic_DNA"/>
</dbReference>
<protein>
    <submittedName>
        <fullName evidence="2">Uncharacterized protein</fullName>
    </submittedName>
</protein>
<evidence type="ECO:0000313" key="2">
    <source>
        <dbReference type="EMBL" id="TGK41519.1"/>
    </source>
</evidence>
<keyword evidence="1" id="KW-0175">Coiled coil</keyword>
<feature type="coiled-coil region" evidence="1">
    <location>
        <begin position="206"/>
        <end position="237"/>
    </location>
</feature>
<accession>A0A4R9H7A7</accession>
<dbReference type="Proteomes" id="UP000298097">
    <property type="component" value="Unassembled WGS sequence"/>
</dbReference>
<keyword evidence="3" id="KW-1185">Reference proteome</keyword>
<reference evidence="2" key="1">
    <citation type="journal article" date="2019" name="PLoS Negl. Trop. Dis.">
        <title>Revisiting the worldwide diversity of Leptospira species in the environment.</title>
        <authorList>
            <person name="Vincent A.T."/>
            <person name="Schiettekatte O."/>
            <person name="Bourhy P."/>
            <person name="Veyrier F.J."/>
            <person name="Picardeau M."/>
        </authorList>
    </citation>
    <scope>NUCLEOTIDE SEQUENCE [LARGE SCALE GENOMIC DNA]</scope>
    <source>
        <strain evidence="2">201800301</strain>
    </source>
</reference>
<organism evidence="2 3">
    <name type="scientific">Leptospira andrefontaineae</name>
    <dbReference type="NCBI Taxonomy" id="2484976"/>
    <lineage>
        <taxon>Bacteria</taxon>
        <taxon>Pseudomonadati</taxon>
        <taxon>Spirochaetota</taxon>
        <taxon>Spirochaetia</taxon>
        <taxon>Leptospirales</taxon>
        <taxon>Leptospiraceae</taxon>
        <taxon>Leptospira</taxon>
    </lineage>
</organism>
<comment type="caution">
    <text evidence="2">The sequence shown here is derived from an EMBL/GenBank/DDBJ whole genome shotgun (WGS) entry which is preliminary data.</text>
</comment>
<dbReference type="RefSeq" id="WP_135773743.1">
    <property type="nucleotide sequence ID" value="NZ_RQEY01000012.1"/>
</dbReference>
<dbReference type="AlphaFoldDB" id="A0A4R9H7A7"/>